<dbReference type="AlphaFoldDB" id="A0A1C4BT28"/>
<dbReference type="InterPro" id="IPR033749">
    <property type="entry name" value="Polyprenyl_synt_CS"/>
</dbReference>
<evidence type="ECO:0000313" key="8">
    <source>
        <dbReference type="Proteomes" id="UP000242818"/>
    </source>
</evidence>
<protein>
    <submittedName>
        <fullName evidence="7">Octaprenyl-diphosphate synthase</fullName>
    </submittedName>
</protein>
<keyword evidence="3 6" id="KW-0808">Transferase</keyword>
<evidence type="ECO:0000256" key="3">
    <source>
        <dbReference type="ARBA" id="ARBA00022679"/>
    </source>
</evidence>
<evidence type="ECO:0000256" key="1">
    <source>
        <dbReference type="ARBA" id="ARBA00001946"/>
    </source>
</evidence>
<dbReference type="PANTHER" id="PTHR12001">
    <property type="entry name" value="GERANYLGERANYL PYROPHOSPHATE SYNTHASE"/>
    <property type="match status" value="1"/>
</dbReference>
<gene>
    <name evidence="7" type="ORF">GA0116948_103247</name>
</gene>
<dbReference type="GO" id="GO:0008299">
    <property type="term" value="P:isoprenoid biosynthetic process"/>
    <property type="evidence" value="ECO:0007669"/>
    <property type="project" value="InterPro"/>
</dbReference>
<accession>A0A1C4BT28</accession>
<evidence type="ECO:0000256" key="6">
    <source>
        <dbReference type="RuleBase" id="RU004466"/>
    </source>
</evidence>
<dbReference type="STRING" id="1335309.GA0116948_103247"/>
<keyword evidence="5" id="KW-0460">Magnesium</keyword>
<evidence type="ECO:0000256" key="5">
    <source>
        <dbReference type="ARBA" id="ARBA00022842"/>
    </source>
</evidence>
<name>A0A1C4BT28_9BACT</name>
<dbReference type="GO" id="GO:0004659">
    <property type="term" value="F:prenyltransferase activity"/>
    <property type="evidence" value="ECO:0007669"/>
    <property type="project" value="InterPro"/>
</dbReference>
<dbReference type="PROSITE" id="PS00723">
    <property type="entry name" value="POLYPRENYL_SYNTHASE_1"/>
    <property type="match status" value="1"/>
</dbReference>
<dbReference type="Proteomes" id="UP000242818">
    <property type="component" value="Unassembled WGS sequence"/>
</dbReference>
<dbReference type="CDD" id="cd00685">
    <property type="entry name" value="Trans_IPPS_HT"/>
    <property type="match status" value="1"/>
</dbReference>
<dbReference type="PANTHER" id="PTHR12001:SF69">
    <property type="entry name" value="ALL TRANS-POLYPRENYL-DIPHOSPHATE SYNTHASE PDSS1"/>
    <property type="match status" value="1"/>
</dbReference>
<evidence type="ECO:0000313" key="7">
    <source>
        <dbReference type="EMBL" id="SCC10069.1"/>
    </source>
</evidence>
<dbReference type="EMBL" id="FMAR01000003">
    <property type="protein sequence ID" value="SCC10069.1"/>
    <property type="molecule type" value="Genomic_DNA"/>
</dbReference>
<dbReference type="Pfam" id="PF00348">
    <property type="entry name" value="polyprenyl_synt"/>
    <property type="match status" value="1"/>
</dbReference>
<dbReference type="GO" id="GO:0046872">
    <property type="term" value="F:metal ion binding"/>
    <property type="evidence" value="ECO:0007669"/>
    <property type="project" value="UniProtKB-KW"/>
</dbReference>
<dbReference type="SFLD" id="SFLDS00005">
    <property type="entry name" value="Isoprenoid_Synthase_Type_I"/>
    <property type="match status" value="1"/>
</dbReference>
<comment type="cofactor">
    <cofactor evidence="1">
        <name>Mg(2+)</name>
        <dbReference type="ChEBI" id="CHEBI:18420"/>
    </cofactor>
</comment>
<proteinExistence type="inferred from homology"/>
<evidence type="ECO:0000256" key="4">
    <source>
        <dbReference type="ARBA" id="ARBA00022723"/>
    </source>
</evidence>
<comment type="similarity">
    <text evidence="2 6">Belongs to the FPP/GGPP synthase family.</text>
</comment>
<dbReference type="RefSeq" id="WP_089710219.1">
    <property type="nucleotide sequence ID" value="NZ_FMAR01000003.1"/>
</dbReference>
<dbReference type="PROSITE" id="PS00444">
    <property type="entry name" value="POLYPRENYL_SYNTHASE_2"/>
    <property type="match status" value="1"/>
</dbReference>
<keyword evidence="4" id="KW-0479">Metal-binding</keyword>
<dbReference type="SUPFAM" id="SSF48576">
    <property type="entry name" value="Terpenoid synthases"/>
    <property type="match status" value="1"/>
</dbReference>
<keyword evidence="8" id="KW-1185">Reference proteome</keyword>
<organism evidence="7 8">
    <name type="scientific">Chitinophaga costaii</name>
    <dbReference type="NCBI Taxonomy" id="1335309"/>
    <lineage>
        <taxon>Bacteria</taxon>
        <taxon>Pseudomonadati</taxon>
        <taxon>Bacteroidota</taxon>
        <taxon>Chitinophagia</taxon>
        <taxon>Chitinophagales</taxon>
        <taxon>Chitinophagaceae</taxon>
        <taxon>Chitinophaga</taxon>
    </lineage>
</organism>
<dbReference type="OrthoDB" id="9805316at2"/>
<dbReference type="Gene3D" id="1.10.600.10">
    <property type="entry name" value="Farnesyl Diphosphate Synthase"/>
    <property type="match status" value="1"/>
</dbReference>
<dbReference type="InterPro" id="IPR008949">
    <property type="entry name" value="Isoprenoid_synthase_dom_sf"/>
</dbReference>
<reference evidence="7 8" key="1">
    <citation type="submission" date="2016-08" db="EMBL/GenBank/DDBJ databases">
        <authorList>
            <person name="Seilhamer J.J."/>
        </authorList>
    </citation>
    <scope>NUCLEOTIDE SEQUENCE [LARGE SCALE GENOMIC DNA]</scope>
    <source>
        <strain evidence="7 8">A37T2</strain>
    </source>
</reference>
<dbReference type="InterPro" id="IPR000092">
    <property type="entry name" value="Polyprenyl_synt"/>
</dbReference>
<evidence type="ECO:0000256" key="2">
    <source>
        <dbReference type="ARBA" id="ARBA00006706"/>
    </source>
</evidence>
<sequence>MEDIKRLIRKELQDFELKFADAVKSHVPLLDRIMHYIVKRKGKQIRPMFVLLSARMFQSDLQEGTYRAAALVELLHTATLVHDDVVDDANERRGFFSINALWKNKVAVLVGDYLLSKGLLLSLNNHDYRTLQILSEAVKEMSEGELLQFEKTRKLDIKEDIYFEIIRRKTASLLASACAAGAWSASGNDVDTEHMRLFGEKVGIAFQIKDDLFDYGSDNVGKPTGIDIREKKMTLPLIYTLQHATTETRRHIIYIVKNHNTDKDKVNEVINIVKNSGGIEYAHQQMLQYRDEALHILYQFPESDIRQGLEQLVRFTTDRKF</sequence>